<feature type="region of interest" description="Disordered" evidence="1">
    <location>
        <begin position="1"/>
        <end position="33"/>
    </location>
</feature>
<evidence type="ECO:0000313" key="2">
    <source>
        <dbReference type="EMBL" id="KAK2121097.1"/>
    </source>
</evidence>
<protein>
    <submittedName>
        <fullName evidence="2">Uncharacterized protein</fullName>
    </submittedName>
</protein>
<accession>A0ABQ9WHH2</accession>
<evidence type="ECO:0000313" key="3">
    <source>
        <dbReference type="Proteomes" id="UP001266305"/>
    </source>
</evidence>
<dbReference type="EMBL" id="JASSZA010000001">
    <property type="protein sequence ID" value="KAK2121097.1"/>
    <property type="molecule type" value="Genomic_DNA"/>
</dbReference>
<evidence type="ECO:0000256" key="1">
    <source>
        <dbReference type="SAM" id="MobiDB-lite"/>
    </source>
</evidence>
<proteinExistence type="predicted"/>
<feature type="compositionally biased region" description="Low complexity" evidence="1">
    <location>
        <begin position="22"/>
        <end position="33"/>
    </location>
</feature>
<reference evidence="2 3" key="1">
    <citation type="submission" date="2023-05" db="EMBL/GenBank/DDBJ databases">
        <title>B98-5 Cell Line De Novo Hybrid Assembly: An Optical Mapping Approach.</title>
        <authorList>
            <person name="Kananen K."/>
            <person name="Auerbach J.A."/>
            <person name="Kautto E."/>
            <person name="Blachly J.S."/>
        </authorList>
    </citation>
    <scope>NUCLEOTIDE SEQUENCE [LARGE SCALE GENOMIC DNA]</scope>
    <source>
        <strain evidence="2">B95-8</strain>
        <tissue evidence="2">Cell line</tissue>
    </source>
</reference>
<keyword evidence="3" id="KW-1185">Reference proteome</keyword>
<sequence>MIDFGVPGGDPSAPEKNEDGRSAPGSSPTSSPLLSQFQTFLSDEVIFPLPIGCAVQSVTGSHAAVLAFFVPLPSLPAP</sequence>
<organism evidence="2 3">
    <name type="scientific">Saguinus oedipus</name>
    <name type="common">Cotton-top tamarin</name>
    <name type="synonym">Oedipomidas oedipus</name>
    <dbReference type="NCBI Taxonomy" id="9490"/>
    <lineage>
        <taxon>Eukaryota</taxon>
        <taxon>Metazoa</taxon>
        <taxon>Chordata</taxon>
        <taxon>Craniata</taxon>
        <taxon>Vertebrata</taxon>
        <taxon>Euteleostomi</taxon>
        <taxon>Mammalia</taxon>
        <taxon>Eutheria</taxon>
        <taxon>Euarchontoglires</taxon>
        <taxon>Primates</taxon>
        <taxon>Haplorrhini</taxon>
        <taxon>Platyrrhini</taxon>
        <taxon>Cebidae</taxon>
        <taxon>Callitrichinae</taxon>
        <taxon>Saguinus</taxon>
    </lineage>
</organism>
<comment type="caution">
    <text evidence="2">The sequence shown here is derived from an EMBL/GenBank/DDBJ whole genome shotgun (WGS) entry which is preliminary data.</text>
</comment>
<name>A0ABQ9WHH2_SAGOE</name>
<gene>
    <name evidence="2" type="ORF">P7K49_002483</name>
</gene>
<dbReference type="Proteomes" id="UP001266305">
    <property type="component" value="Unassembled WGS sequence"/>
</dbReference>